<sequence>MRAEQERAAARLRDERALVVEFAQRLRKRAVHGTYAGLRGQDVGLTMAAMLDSIALVLDQVPEQVRRDAVAAARHDRDGPDGPNDPRRNRKGLTSGDGH</sequence>
<dbReference type="RefSeq" id="WP_093354408.1">
    <property type="nucleotide sequence ID" value="NZ_FOUY01000051.1"/>
</dbReference>
<dbReference type="AlphaFoldDB" id="A0A1I5GV17"/>
<feature type="compositionally biased region" description="Basic and acidic residues" evidence="1">
    <location>
        <begin position="67"/>
        <end position="87"/>
    </location>
</feature>
<dbReference type="EMBL" id="FOUY01000051">
    <property type="protein sequence ID" value="SFO39723.1"/>
    <property type="molecule type" value="Genomic_DNA"/>
</dbReference>
<reference evidence="2 3" key="1">
    <citation type="submission" date="2016-10" db="EMBL/GenBank/DDBJ databases">
        <authorList>
            <person name="de Groot N.N."/>
        </authorList>
    </citation>
    <scope>NUCLEOTIDE SEQUENCE [LARGE SCALE GENOMIC DNA]</scope>
    <source>
        <strain evidence="2 3">CGMCC 4.1877</strain>
    </source>
</reference>
<dbReference type="OrthoDB" id="9936849at2"/>
<name>A0A1I5GV17_PSUAM</name>
<protein>
    <submittedName>
        <fullName evidence="2">Uncharacterized protein</fullName>
    </submittedName>
</protein>
<evidence type="ECO:0000313" key="2">
    <source>
        <dbReference type="EMBL" id="SFO39723.1"/>
    </source>
</evidence>
<proteinExistence type="predicted"/>
<dbReference type="Proteomes" id="UP000199614">
    <property type="component" value="Unassembled WGS sequence"/>
</dbReference>
<evidence type="ECO:0000256" key="1">
    <source>
        <dbReference type="SAM" id="MobiDB-lite"/>
    </source>
</evidence>
<accession>A0A1I5GV17</accession>
<evidence type="ECO:0000313" key="3">
    <source>
        <dbReference type="Proteomes" id="UP000199614"/>
    </source>
</evidence>
<feature type="region of interest" description="Disordered" evidence="1">
    <location>
        <begin position="67"/>
        <end position="99"/>
    </location>
</feature>
<gene>
    <name evidence="2" type="ORF">SAMN05216207_105117</name>
</gene>
<keyword evidence="3" id="KW-1185">Reference proteome</keyword>
<organism evidence="2 3">
    <name type="scientific">Pseudonocardia ammonioxydans</name>
    <dbReference type="NCBI Taxonomy" id="260086"/>
    <lineage>
        <taxon>Bacteria</taxon>
        <taxon>Bacillati</taxon>
        <taxon>Actinomycetota</taxon>
        <taxon>Actinomycetes</taxon>
        <taxon>Pseudonocardiales</taxon>
        <taxon>Pseudonocardiaceae</taxon>
        <taxon>Pseudonocardia</taxon>
    </lineage>
</organism>
<dbReference type="STRING" id="260086.SAMN05216207_105117"/>